<keyword evidence="11" id="KW-1185">Reference proteome</keyword>
<dbReference type="PROSITE" id="PS50011">
    <property type="entry name" value="PROTEIN_KINASE_DOM"/>
    <property type="match status" value="1"/>
</dbReference>
<dbReference type="PANTHER" id="PTHR43289:SF6">
    <property type="entry name" value="SERINE_THREONINE-PROTEIN KINASE NEKL-3"/>
    <property type="match status" value="1"/>
</dbReference>
<dbReference type="InterPro" id="IPR017441">
    <property type="entry name" value="Protein_kinase_ATP_BS"/>
</dbReference>
<dbReference type="Gene3D" id="3.40.50.300">
    <property type="entry name" value="P-loop containing nucleotide triphosphate hydrolases"/>
    <property type="match status" value="1"/>
</dbReference>
<dbReference type="InterPro" id="IPR008271">
    <property type="entry name" value="Ser/Thr_kinase_AS"/>
</dbReference>
<dbReference type="Gene3D" id="3.30.200.20">
    <property type="entry name" value="Phosphorylase Kinase, domain 1"/>
    <property type="match status" value="1"/>
</dbReference>
<dbReference type="EC" id="2.7.11.1" evidence="6"/>
<dbReference type="EMBL" id="JAHKNI010000025">
    <property type="protein sequence ID" value="MBU3067792.1"/>
    <property type="molecule type" value="Genomic_DNA"/>
</dbReference>
<dbReference type="SUPFAM" id="SSF56112">
    <property type="entry name" value="Protein kinase-like (PK-like)"/>
    <property type="match status" value="1"/>
</dbReference>
<dbReference type="InterPro" id="IPR011009">
    <property type="entry name" value="Kinase-like_dom_sf"/>
</dbReference>
<accession>A0ABS6BBX5</accession>
<dbReference type="Gene3D" id="1.10.510.10">
    <property type="entry name" value="Transferase(Phosphotransferase) domain 1"/>
    <property type="match status" value="1"/>
</dbReference>
<comment type="catalytic activity">
    <reaction evidence="6">
        <text>L-seryl-[protein] + ATP = O-phospho-L-seryl-[protein] + ADP + H(+)</text>
        <dbReference type="Rhea" id="RHEA:17989"/>
        <dbReference type="Rhea" id="RHEA-COMP:9863"/>
        <dbReference type="Rhea" id="RHEA-COMP:11604"/>
        <dbReference type="ChEBI" id="CHEBI:15378"/>
        <dbReference type="ChEBI" id="CHEBI:29999"/>
        <dbReference type="ChEBI" id="CHEBI:30616"/>
        <dbReference type="ChEBI" id="CHEBI:83421"/>
        <dbReference type="ChEBI" id="CHEBI:456216"/>
        <dbReference type="EC" id="2.7.11.1"/>
    </reaction>
</comment>
<comment type="caution">
    <text evidence="10">The sequence shown here is derived from an EMBL/GenBank/DDBJ whole genome shotgun (WGS) entry which is preliminary data.</text>
</comment>
<evidence type="ECO:0000259" key="9">
    <source>
        <dbReference type="PROSITE" id="PS50011"/>
    </source>
</evidence>
<feature type="compositionally biased region" description="Basic and acidic residues" evidence="8">
    <location>
        <begin position="10"/>
        <end position="25"/>
    </location>
</feature>
<dbReference type="GO" id="GO:0016301">
    <property type="term" value="F:kinase activity"/>
    <property type="evidence" value="ECO:0007669"/>
    <property type="project" value="UniProtKB-KW"/>
</dbReference>
<dbReference type="SMART" id="SM00382">
    <property type="entry name" value="AAA"/>
    <property type="match status" value="1"/>
</dbReference>
<organism evidence="10 11">
    <name type="scientific">Nocardia albiluteola</name>
    <dbReference type="NCBI Taxonomy" id="2842303"/>
    <lineage>
        <taxon>Bacteria</taxon>
        <taxon>Bacillati</taxon>
        <taxon>Actinomycetota</taxon>
        <taxon>Actinomycetes</taxon>
        <taxon>Mycobacteriales</taxon>
        <taxon>Nocardiaceae</taxon>
        <taxon>Nocardia</taxon>
    </lineage>
</organism>
<dbReference type="SMART" id="SM00220">
    <property type="entry name" value="S_TKc"/>
    <property type="match status" value="1"/>
</dbReference>
<keyword evidence="3 6" id="KW-0547">Nucleotide-binding</keyword>
<dbReference type="InterPro" id="IPR011990">
    <property type="entry name" value="TPR-like_helical_dom_sf"/>
</dbReference>
<dbReference type="Pfam" id="PF13191">
    <property type="entry name" value="AAA_16"/>
    <property type="match status" value="1"/>
</dbReference>
<dbReference type="Gene3D" id="1.25.40.10">
    <property type="entry name" value="Tetratricopeptide repeat domain"/>
    <property type="match status" value="1"/>
</dbReference>
<dbReference type="Pfam" id="PF00069">
    <property type="entry name" value="Pkinase"/>
    <property type="match status" value="1"/>
</dbReference>
<dbReference type="InterPro" id="IPR027417">
    <property type="entry name" value="P-loop_NTPase"/>
</dbReference>
<keyword evidence="4 6" id="KW-0418">Kinase</keyword>
<evidence type="ECO:0000256" key="2">
    <source>
        <dbReference type="ARBA" id="ARBA00022679"/>
    </source>
</evidence>
<dbReference type="PROSITE" id="PS00108">
    <property type="entry name" value="PROTEIN_KINASE_ST"/>
    <property type="match status" value="1"/>
</dbReference>
<dbReference type="Proteomes" id="UP000733379">
    <property type="component" value="Unassembled WGS sequence"/>
</dbReference>
<dbReference type="InterPro" id="IPR003593">
    <property type="entry name" value="AAA+_ATPase"/>
</dbReference>
<evidence type="ECO:0000313" key="11">
    <source>
        <dbReference type="Proteomes" id="UP000733379"/>
    </source>
</evidence>
<evidence type="ECO:0000256" key="1">
    <source>
        <dbReference type="ARBA" id="ARBA00022527"/>
    </source>
</evidence>
<keyword evidence="2 6" id="KW-0808">Transferase</keyword>
<evidence type="ECO:0000256" key="6">
    <source>
        <dbReference type="PIRNR" id="PIRNR000574"/>
    </source>
</evidence>
<gene>
    <name evidence="10" type="ORF">KO481_40520</name>
</gene>
<feature type="binding site" evidence="7">
    <location>
        <position position="55"/>
    </location>
    <ligand>
        <name>ATP</name>
        <dbReference type="ChEBI" id="CHEBI:30616"/>
    </ligand>
</feature>
<reference evidence="10 11" key="1">
    <citation type="submission" date="2021-06" db="EMBL/GenBank/DDBJ databases">
        <title>Actinomycetes sequencing.</title>
        <authorList>
            <person name="Shan Q."/>
        </authorList>
    </citation>
    <scope>NUCLEOTIDE SEQUENCE [LARGE SCALE GENOMIC DNA]</scope>
    <source>
        <strain evidence="10 11">NEAU-G5</strain>
    </source>
</reference>
<protein>
    <recommendedName>
        <fullName evidence="6">Serine/threonine-protein kinase PknK</fullName>
        <ecNumber evidence="6">2.7.11.1</ecNumber>
    </recommendedName>
    <alternativeName>
        <fullName evidence="6">Protein kinase K</fullName>
    </alternativeName>
</protein>
<keyword evidence="1 6" id="KW-0723">Serine/threonine-protein kinase</keyword>
<evidence type="ECO:0000256" key="3">
    <source>
        <dbReference type="ARBA" id="ARBA00022741"/>
    </source>
</evidence>
<evidence type="ECO:0000256" key="5">
    <source>
        <dbReference type="ARBA" id="ARBA00022840"/>
    </source>
</evidence>
<evidence type="ECO:0000256" key="8">
    <source>
        <dbReference type="SAM" id="MobiDB-lite"/>
    </source>
</evidence>
<dbReference type="CDD" id="cd14014">
    <property type="entry name" value="STKc_PknB_like"/>
    <property type="match status" value="1"/>
</dbReference>
<dbReference type="InterPro" id="IPR016236">
    <property type="entry name" value="Ser/Thr_kinase_PknK_prd"/>
</dbReference>
<feature type="region of interest" description="Disordered" evidence="8">
    <location>
        <begin position="1"/>
        <end position="25"/>
    </location>
</feature>
<sequence length="1142" mass="123443">MADSDPMATQRDRPPDIEKDLAGTGLDDPHVVGRGGFGVVYRCRQRALNRRVAVKVLTATSGQEPENVERFVREQQAMGTLSGHPNIVQILQVGTTRSGLPYLMMPYHSHGSLEARIRKEGCLPVEEAIGTAIKLAGALETAHRAGILHRDIKPGNVLLTDYGEPQLTDFGIARIEGGFETTAGVVTGSPAFTAPEVLRSGSPSVASDVYGLGATLFCMITGHAAFERRSGEQLVAQFVRIADAPVPDLRPDGFSSDMCAAIEASMARDPADRPRSAAAFGELLRDIQRHSGVAVQDMTLPMIAADDHVANSHQTTGSSAIRSDWSPSVRHSSAPPSPETKYRPVISGRALVHRGRLIDALRAGARPRLTVIHAPAGFGKSTLAAQWATYLSEEQDVAVAWLNADHDDNNLVWFLTHLIEAIHRVRPALAPSLHQVLEEQGEPATRYVLTTLINTIHEHGERVAVVIDDWHRVTDTAAGGALRFLLENGCHHLQIVVTSRSSAGLPMATLRVRDELVEIDSAALRFDDTEANSFLVEVGGLPLSGDEVTGLRDRTEGWAAALQLASLSLRGHHDPAELISHMSGRHHTIAAYLAENVLNAVDPTLLDVLLETSLPERICGDLTSALTGRRHGQALVEDIERRDLFLRRIDESGEWFRYSHLFAQFLRQRLARDHPERVQALHRAAAAWFGEHGMLSEAIDHALAAGDEEQAVELVETHAMDYVQHARFATLLGLVGKLPPAGLATRPRLLVALAWAQMMLRQPAEMNTTLRLVRTALGGAVHGADSDIAAEAALIAAFARALADRVAGADQTVADCLARTDTLSPWALSAASGVAAILAIYRFEFDRARTWLDWAAPYNQQIGGTYGLMYSHCLAGLAAREQLDIDAAERSFRTALQASSERSYVARLAGALLGDLLYERDELGAAEQLLDEVREHVIEGGLVEFIMAVYATGARIKAVHGDLDAAMKLLDESARIARTLALPRLAARIANEQIRLGLPITIAETPAEGDDGIATLTAELNEDSEIRLLLNDGTRAQLATACTRAAALRASIDAVQRPRAALHAQLLLAACRAAAGRTDEAKDTLIPALATCAEIGLIRPLRDEGPAITALIRALETDLRTGHWHDAWPRIPQAFLTTVSAG</sequence>
<feature type="region of interest" description="Disordered" evidence="8">
    <location>
        <begin position="312"/>
        <end position="342"/>
    </location>
</feature>
<comment type="similarity">
    <text evidence="6">Belongs to the protein kinase superfamily.</text>
</comment>
<dbReference type="PIRSF" id="PIRSF000574">
    <property type="entry name" value="Ser/Thr_PK_PknK_prd"/>
    <property type="match status" value="1"/>
</dbReference>
<proteinExistence type="inferred from homology"/>
<name>A0ABS6BBX5_9NOCA</name>
<feature type="compositionally biased region" description="Polar residues" evidence="8">
    <location>
        <begin position="312"/>
        <end position="331"/>
    </location>
</feature>
<dbReference type="Pfam" id="PF25873">
    <property type="entry name" value="WHD_MalT"/>
    <property type="match status" value="1"/>
</dbReference>
<dbReference type="PANTHER" id="PTHR43289">
    <property type="entry name" value="MITOGEN-ACTIVATED PROTEIN KINASE KINASE KINASE 20-RELATED"/>
    <property type="match status" value="1"/>
</dbReference>
<comment type="catalytic activity">
    <reaction evidence="6">
        <text>L-threonyl-[protein] + ATP = O-phospho-L-threonyl-[protein] + ADP + H(+)</text>
        <dbReference type="Rhea" id="RHEA:46608"/>
        <dbReference type="Rhea" id="RHEA-COMP:11060"/>
        <dbReference type="Rhea" id="RHEA-COMP:11605"/>
        <dbReference type="ChEBI" id="CHEBI:15378"/>
        <dbReference type="ChEBI" id="CHEBI:30013"/>
        <dbReference type="ChEBI" id="CHEBI:30616"/>
        <dbReference type="ChEBI" id="CHEBI:61977"/>
        <dbReference type="ChEBI" id="CHEBI:456216"/>
        <dbReference type="EC" id="2.7.11.1"/>
    </reaction>
</comment>
<evidence type="ECO:0000256" key="4">
    <source>
        <dbReference type="ARBA" id="ARBA00022777"/>
    </source>
</evidence>
<evidence type="ECO:0000256" key="7">
    <source>
        <dbReference type="PROSITE-ProRule" id="PRU10141"/>
    </source>
</evidence>
<feature type="domain" description="Protein kinase" evidence="9">
    <location>
        <begin position="26"/>
        <end position="293"/>
    </location>
</feature>
<dbReference type="InterPro" id="IPR041664">
    <property type="entry name" value="AAA_16"/>
</dbReference>
<dbReference type="InterPro" id="IPR000719">
    <property type="entry name" value="Prot_kinase_dom"/>
</dbReference>
<dbReference type="PROSITE" id="PS00107">
    <property type="entry name" value="PROTEIN_KINASE_ATP"/>
    <property type="match status" value="1"/>
</dbReference>
<keyword evidence="5 6" id="KW-0067">ATP-binding</keyword>
<dbReference type="InterPro" id="IPR059106">
    <property type="entry name" value="WHD_MalT"/>
</dbReference>
<dbReference type="SUPFAM" id="SSF52540">
    <property type="entry name" value="P-loop containing nucleoside triphosphate hydrolases"/>
    <property type="match status" value="1"/>
</dbReference>
<evidence type="ECO:0000313" key="10">
    <source>
        <dbReference type="EMBL" id="MBU3067792.1"/>
    </source>
</evidence>